<dbReference type="Proteomes" id="UP000003477">
    <property type="component" value="Unassembled WGS sequence"/>
</dbReference>
<sequence length="95" mass="10984">MTYLHNEVSLVSDHTLLPTTDVLESLFGRYKYFSQRSPLKELRSLLLTIPLSTVNFTNQYITDALTTIRADDLSQWVHHTFGQSMLSKRQAFFST</sequence>
<organism evidence="1 2">
    <name type="scientific">Crocosphaera watsonii WH 0003</name>
    <dbReference type="NCBI Taxonomy" id="423471"/>
    <lineage>
        <taxon>Bacteria</taxon>
        <taxon>Bacillati</taxon>
        <taxon>Cyanobacteriota</taxon>
        <taxon>Cyanophyceae</taxon>
        <taxon>Oscillatoriophycideae</taxon>
        <taxon>Chroococcales</taxon>
        <taxon>Aphanothecaceae</taxon>
        <taxon>Crocosphaera</taxon>
    </lineage>
</organism>
<evidence type="ECO:0000313" key="1">
    <source>
        <dbReference type="EMBL" id="EHJ09609.1"/>
    </source>
</evidence>
<name>G5JDX7_CROWT</name>
<accession>G5JDX7</accession>
<protein>
    <submittedName>
        <fullName evidence="1">Uncharacterized protein</fullName>
    </submittedName>
</protein>
<comment type="caution">
    <text evidence="1">The sequence shown here is derived from an EMBL/GenBank/DDBJ whole genome shotgun (WGS) entry which is preliminary data.</text>
</comment>
<proteinExistence type="predicted"/>
<reference evidence="1 2" key="1">
    <citation type="journal article" date="2011" name="Front. Microbiol.">
        <title>Two Strains of Crocosphaera watsonii with Highly Conserved Genomes are Distinguished by Strain-Specific Features.</title>
        <authorList>
            <person name="Bench S.R."/>
            <person name="Ilikchyan I.N."/>
            <person name="Tripp H.J."/>
            <person name="Zehr J.P."/>
        </authorList>
    </citation>
    <scope>NUCLEOTIDE SEQUENCE [LARGE SCALE GENOMIC DNA]</scope>
    <source>
        <strain evidence="1 2">WH 0003</strain>
    </source>
</reference>
<dbReference type="PATRIC" id="fig|423471.3.peg.5246"/>
<evidence type="ECO:0000313" key="2">
    <source>
        <dbReference type="Proteomes" id="UP000003477"/>
    </source>
</evidence>
<dbReference type="EMBL" id="AESD01000887">
    <property type="protein sequence ID" value="EHJ09609.1"/>
    <property type="molecule type" value="Genomic_DNA"/>
</dbReference>
<dbReference type="AlphaFoldDB" id="G5JDX7"/>
<gene>
    <name evidence="1" type="ORF">CWATWH0003_5616</name>
</gene>